<keyword evidence="2" id="KW-1185">Reference proteome</keyword>
<protein>
    <submittedName>
        <fullName evidence="1">Uncharacterized protein</fullName>
    </submittedName>
</protein>
<evidence type="ECO:0000313" key="2">
    <source>
        <dbReference type="Proteomes" id="UP001182908"/>
    </source>
</evidence>
<reference evidence="1 2" key="1">
    <citation type="submission" date="2023-08" db="EMBL/GenBank/DDBJ databases">
        <title>Methanolobus mangrovi sp. nov. and Methanolobus sediminis sp. nov, two novel methylotrophic methanogens isolated from mangrove sediments in China.</title>
        <authorList>
            <person name="Zhou J."/>
        </authorList>
    </citation>
    <scope>NUCLEOTIDE SEQUENCE [LARGE SCALE GENOMIC DNA]</scope>
    <source>
        <strain evidence="1 2">FTZ6</strain>
    </source>
</reference>
<name>A0AA51UIP6_9EURY</name>
<gene>
    <name evidence="1" type="ORF">RE474_06970</name>
</gene>
<sequence>MEIKDQVAETGKIITLSLITDQKTQYSRAIAIPFGLINGVHENVAASVDANC</sequence>
<dbReference type="Proteomes" id="UP001182908">
    <property type="component" value="Chromosome"/>
</dbReference>
<dbReference type="RefSeq" id="WP_309309671.1">
    <property type="nucleotide sequence ID" value="NZ_CP133592.1"/>
</dbReference>
<accession>A0AA51UIP6</accession>
<dbReference type="GeneID" id="84232445"/>
<dbReference type="KEGG" id="mseb:RE474_06970"/>
<evidence type="ECO:0000313" key="1">
    <source>
        <dbReference type="EMBL" id="WMW23853.1"/>
    </source>
</evidence>
<organism evidence="1 2">
    <name type="scientific">Methanolobus sediminis</name>
    <dbReference type="NCBI Taxonomy" id="3072978"/>
    <lineage>
        <taxon>Archaea</taxon>
        <taxon>Methanobacteriati</taxon>
        <taxon>Methanobacteriota</taxon>
        <taxon>Stenosarchaea group</taxon>
        <taxon>Methanomicrobia</taxon>
        <taxon>Methanosarcinales</taxon>
        <taxon>Methanosarcinaceae</taxon>
        <taxon>Methanolobus</taxon>
    </lineage>
</organism>
<proteinExistence type="predicted"/>
<dbReference type="EMBL" id="CP133592">
    <property type="protein sequence ID" value="WMW23853.1"/>
    <property type="molecule type" value="Genomic_DNA"/>
</dbReference>
<dbReference type="AlphaFoldDB" id="A0AA51UIP6"/>